<evidence type="ECO:0000313" key="3">
    <source>
        <dbReference type="Proteomes" id="UP001361239"/>
    </source>
</evidence>
<dbReference type="Gene3D" id="3.10.450.50">
    <property type="match status" value="1"/>
</dbReference>
<feature type="domain" description="DUF4440" evidence="1">
    <location>
        <begin position="15"/>
        <end position="119"/>
    </location>
</feature>
<accession>A0ABU8RU32</accession>
<dbReference type="InterPro" id="IPR032710">
    <property type="entry name" value="NTF2-like_dom_sf"/>
</dbReference>
<evidence type="ECO:0000313" key="2">
    <source>
        <dbReference type="EMBL" id="MEJ5976221.1"/>
    </source>
</evidence>
<reference evidence="2 3" key="1">
    <citation type="submission" date="2024-03" db="EMBL/GenBank/DDBJ databases">
        <authorList>
            <person name="Jo J.-H."/>
        </authorList>
    </citation>
    <scope>NUCLEOTIDE SEQUENCE [LARGE SCALE GENOMIC DNA]</scope>
    <source>
        <strain evidence="2 3">PS1R-30</strain>
    </source>
</reference>
<dbReference type="InterPro" id="IPR027843">
    <property type="entry name" value="DUF4440"/>
</dbReference>
<sequence>MAGQNDTIAMRAEEYEARLRDAMLRGAVTELDELLSDDLIFTNQDGMRLSKSDDLAAHASGMLKIHTLDNCGAPEFRHLADATVVRIETEVTGSFDGQPFSGFFAYTRIWHREDERWKIIAGHCSPVTSGR</sequence>
<proteinExistence type="predicted"/>
<comment type="caution">
    <text evidence="2">The sequence shown here is derived from an EMBL/GenBank/DDBJ whole genome shotgun (WGS) entry which is preliminary data.</text>
</comment>
<keyword evidence="3" id="KW-1185">Reference proteome</keyword>
<dbReference type="Pfam" id="PF14534">
    <property type="entry name" value="DUF4440"/>
    <property type="match status" value="1"/>
</dbReference>
<name>A0ABU8RU32_9SPHN</name>
<dbReference type="SUPFAM" id="SSF54427">
    <property type="entry name" value="NTF2-like"/>
    <property type="match status" value="1"/>
</dbReference>
<organism evidence="2 3">
    <name type="scientific">Novosphingobium anseongense</name>
    <dbReference type="NCBI Taxonomy" id="3133436"/>
    <lineage>
        <taxon>Bacteria</taxon>
        <taxon>Pseudomonadati</taxon>
        <taxon>Pseudomonadota</taxon>
        <taxon>Alphaproteobacteria</taxon>
        <taxon>Sphingomonadales</taxon>
        <taxon>Sphingomonadaceae</taxon>
        <taxon>Novosphingobium</taxon>
    </lineage>
</organism>
<gene>
    <name evidence="2" type="ORF">WG901_06225</name>
</gene>
<dbReference type="Proteomes" id="UP001361239">
    <property type="component" value="Unassembled WGS sequence"/>
</dbReference>
<dbReference type="EMBL" id="JBBHJZ010000001">
    <property type="protein sequence ID" value="MEJ5976221.1"/>
    <property type="molecule type" value="Genomic_DNA"/>
</dbReference>
<dbReference type="RefSeq" id="WP_339586139.1">
    <property type="nucleotide sequence ID" value="NZ_JBBHJZ010000001.1"/>
</dbReference>
<evidence type="ECO:0000259" key="1">
    <source>
        <dbReference type="Pfam" id="PF14534"/>
    </source>
</evidence>
<protein>
    <submittedName>
        <fullName evidence="2">Nuclear transport factor 2 family protein</fullName>
    </submittedName>
</protein>